<dbReference type="Proteomes" id="UP000606974">
    <property type="component" value="Unassembled WGS sequence"/>
</dbReference>
<dbReference type="EMBL" id="JAACFV010000018">
    <property type="protein sequence ID" value="KAF7511633.1"/>
    <property type="molecule type" value="Genomic_DNA"/>
</dbReference>
<keyword evidence="3 6" id="KW-0812">Transmembrane</keyword>
<feature type="transmembrane region" description="Helical" evidence="6">
    <location>
        <begin position="170"/>
        <end position="190"/>
    </location>
</feature>
<feature type="transmembrane region" description="Helical" evidence="6">
    <location>
        <begin position="380"/>
        <end position="400"/>
    </location>
</feature>
<comment type="caution">
    <text evidence="7">The sequence shown here is derived from an EMBL/GenBank/DDBJ whole genome shotgun (WGS) entry which is preliminary data.</text>
</comment>
<evidence type="ECO:0000256" key="6">
    <source>
        <dbReference type="SAM" id="Phobius"/>
    </source>
</evidence>
<comment type="subcellular location">
    <subcellularLocation>
        <location evidence="1">Membrane</location>
        <topology evidence="1">Multi-pass membrane protein</topology>
    </subcellularLocation>
</comment>
<evidence type="ECO:0000256" key="2">
    <source>
        <dbReference type="ARBA" id="ARBA00022448"/>
    </source>
</evidence>
<dbReference type="PANTHER" id="PTHR45649">
    <property type="entry name" value="AMINO-ACID PERMEASE BAT1"/>
    <property type="match status" value="1"/>
</dbReference>
<dbReference type="Pfam" id="PF13520">
    <property type="entry name" value="AA_permease_2"/>
    <property type="match status" value="1"/>
</dbReference>
<feature type="transmembrane region" description="Helical" evidence="6">
    <location>
        <begin position="243"/>
        <end position="264"/>
    </location>
</feature>
<dbReference type="Gene3D" id="1.20.1740.10">
    <property type="entry name" value="Amino acid/polyamine transporter I"/>
    <property type="match status" value="1"/>
</dbReference>
<organism evidence="7 8">
    <name type="scientific">Endocarpon pusillum</name>
    <dbReference type="NCBI Taxonomy" id="364733"/>
    <lineage>
        <taxon>Eukaryota</taxon>
        <taxon>Fungi</taxon>
        <taxon>Dikarya</taxon>
        <taxon>Ascomycota</taxon>
        <taxon>Pezizomycotina</taxon>
        <taxon>Eurotiomycetes</taxon>
        <taxon>Chaetothyriomycetidae</taxon>
        <taxon>Verrucariales</taxon>
        <taxon>Verrucariaceae</taxon>
        <taxon>Endocarpon</taxon>
    </lineage>
</organism>
<feature type="transmembrane region" description="Helical" evidence="6">
    <location>
        <begin position="126"/>
        <end position="150"/>
    </location>
</feature>
<feature type="transmembrane region" description="Helical" evidence="6">
    <location>
        <begin position="202"/>
        <end position="223"/>
    </location>
</feature>
<sequence length="519" mass="57521">MTDKDVDLMTRAHQEVVDEIAAREAAEDERHKAEHYNSGGVLDRYINSVSAINFSFILQCSWEAAAVTFQFSLSNGGPASILYGSIFAGIGTTLVATSLAEMASMDPTVGAQYRWSATFAPKWNRFFGLMQGWITVFAWICSCTSNPALISNVITGLTIFNNPNYVPQRWHSTLIMWAITIFPFLGNFWFRKLLGPLEAVGAICHVVFFIVSIITLIVLAQRSTVDYVFKTLTHDVSGWTNPVVAWGLGLLTVTYPLTGFDGVLHMSDEVKKARLRVPRSMITSVVLNAVMQFAYMITVLFTIGDVEVVSADFLPIIQVYYQATGSKSATNLFIVMLGIIIFIAFFNVFASVSRLAWAFSRDNGFPFSTLFAKVHPSLKLPLNALILIGTCLVLLAIINIGSSTAFNAFISLPALALCISYFFPILFLFIRRFTSSQPIPWGPFHLGIWGPIINLGAICYIIFVLIWMPFPSILPVDGTTMNYAGPMVGAVILGALFDWCVSGRKRFQVPIVRHRPDFK</sequence>
<gene>
    <name evidence="7" type="ORF">GJ744_003796</name>
</gene>
<feature type="transmembrane region" description="Helical" evidence="6">
    <location>
        <begin position="451"/>
        <end position="470"/>
    </location>
</feature>
<name>A0A8H7E809_9EURO</name>
<reference evidence="7" key="1">
    <citation type="submission" date="2020-02" db="EMBL/GenBank/DDBJ databases">
        <authorList>
            <person name="Palmer J.M."/>
        </authorList>
    </citation>
    <scope>NUCLEOTIDE SEQUENCE</scope>
    <source>
        <strain evidence="7">EPUS1.4</strain>
        <tissue evidence="7">Thallus</tissue>
    </source>
</reference>
<dbReference type="PIRSF" id="PIRSF006060">
    <property type="entry name" value="AA_transporter"/>
    <property type="match status" value="1"/>
</dbReference>
<keyword evidence="8" id="KW-1185">Reference proteome</keyword>
<dbReference type="GO" id="GO:0016020">
    <property type="term" value="C:membrane"/>
    <property type="evidence" value="ECO:0007669"/>
    <property type="project" value="UniProtKB-SubCell"/>
</dbReference>
<evidence type="ECO:0000256" key="1">
    <source>
        <dbReference type="ARBA" id="ARBA00004141"/>
    </source>
</evidence>
<evidence type="ECO:0000256" key="4">
    <source>
        <dbReference type="ARBA" id="ARBA00022989"/>
    </source>
</evidence>
<evidence type="ECO:0008006" key="9">
    <source>
        <dbReference type="Google" id="ProtNLM"/>
    </source>
</evidence>
<proteinExistence type="predicted"/>
<evidence type="ECO:0000313" key="8">
    <source>
        <dbReference type="Proteomes" id="UP000606974"/>
    </source>
</evidence>
<feature type="transmembrane region" description="Helical" evidence="6">
    <location>
        <begin position="406"/>
        <end position="430"/>
    </location>
</feature>
<accession>A0A8H7E809</accession>
<dbReference type="InterPro" id="IPR002293">
    <property type="entry name" value="AA/rel_permease1"/>
</dbReference>
<feature type="transmembrane region" description="Helical" evidence="6">
    <location>
        <begin position="332"/>
        <end position="359"/>
    </location>
</feature>
<protein>
    <recommendedName>
        <fullName evidence="9">Amino acid transporter</fullName>
    </recommendedName>
</protein>
<dbReference type="GO" id="GO:0022857">
    <property type="term" value="F:transmembrane transporter activity"/>
    <property type="evidence" value="ECO:0007669"/>
    <property type="project" value="InterPro"/>
</dbReference>
<evidence type="ECO:0000313" key="7">
    <source>
        <dbReference type="EMBL" id="KAF7511633.1"/>
    </source>
</evidence>
<evidence type="ECO:0000256" key="5">
    <source>
        <dbReference type="ARBA" id="ARBA00023136"/>
    </source>
</evidence>
<dbReference type="PANTHER" id="PTHR45649:SF5">
    <property type="entry name" value="GABA TRANSPORTER (EUROFUNG)-RELATED"/>
    <property type="match status" value="1"/>
</dbReference>
<keyword evidence="4 6" id="KW-1133">Transmembrane helix</keyword>
<dbReference type="AlphaFoldDB" id="A0A8H7E809"/>
<feature type="transmembrane region" description="Helical" evidence="6">
    <location>
        <begin position="482"/>
        <end position="501"/>
    </location>
</feature>
<feature type="transmembrane region" description="Helical" evidence="6">
    <location>
        <begin position="285"/>
        <end position="304"/>
    </location>
</feature>
<dbReference type="OrthoDB" id="3257095at2759"/>
<evidence type="ECO:0000256" key="3">
    <source>
        <dbReference type="ARBA" id="ARBA00022692"/>
    </source>
</evidence>
<keyword evidence="5 6" id="KW-0472">Membrane</keyword>
<keyword evidence="2" id="KW-0813">Transport</keyword>